<gene>
    <name evidence="2" type="ORF">TRSC58_04029</name>
</gene>
<dbReference type="EMBL" id="AUPL01004029">
    <property type="protein sequence ID" value="ESL08271.1"/>
    <property type="molecule type" value="Genomic_DNA"/>
</dbReference>
<feature type="region of interest" description="Disordered" evidence="1">
    <location>
        <begin position="31"/>
        <end position="58"/>
    </location>
</feature>
<name>A0A061J2B5_TRYRA</name>
<feature type="compositionally biased region" description="Polar residues" evidence="1">
    <location>
        <begin position="42"/>
        <end position="52"/>
    </location>
</feature>
<comment type="caution">
    <text evidence="2">The sequence shown here is derived from an EMBL/GenBank/DDBJ whole genome shotgun (WGS) entry which is preliminary data.</text>
</comment>
<protein>
    <submittedName>
        <fullName evidence="2">Uncharacterized protein</fullName>
    </submittedName>
</protein>
<evidence type="ECO:0000313" key="2">
    <source>
        <dbReference type="EMBL" id="ESL08271.1"/>
    </source>
</evidence>
<evidence type="ECO:0000313" key="3">
    <source>
        <dbReference type="Proteomes" id="UP000031737"/>
    </source>
</evidence>
<dbReference type="VEuPathDB" id="TriTrypDB:TRSC58_04029"/>
<reference evidence="2 3" key="1">
    <citation type="submission" date="2013-07" db="EMBL/GenBank/DDBJ databases">
        <authorList>
            <person name="Stoco P.H."/>
            <person name="Wagner G."/>
            <person name="Gerber A."/>
            <person name="Zaha A."/>
            <person name="Thompson C."/>
            <person name="Bartholomeu D.C."/>
            <person name="Luckemeyer D.D."/>
            <person name="Bahia D."/>
            <person name="Loreto E."/>
            <person name="Prestes E.B."/>
            <person name="Lima F.M."/>
            <person name="Rodrigues-Luiz G."/>
            <person name="Vallejo G.A."/>
            <person name="Filho J.F."/>
            <person name="Monteiro K.M."/>
            <person name="Tyler K.M."/>
            <person name="de Almeida L.G."/>
            <person name="Ortiz M.F."/>
            <person name="Siervo M.A."/>
            <person name="de Moraes M.H."/>
            <person name="Cunha O.L."/>
            <person name="Mendonca-Neto R."/>
            <person name="Silva R."/>
            <person name="Teixeira S.M."/>
            <person name="Murta S.M."/>
            <person name="Sincero T.C."/>
            <person name="Mendes T.A."/>
            <person name="Urmenyi T.P."/>
            <person name="Silva V.G."/>
            <person name="da Rocha W.D."/>
            <person name="Andersson B."/>
            <person name="Romanha A.J."/>
            <person name="Steindel M."/>
            <person name="de Vasconcelos A.T."/>
            <person name="Grisard E.C."/>
        </authorList>
    </citation>
    <scope>NUCLEOTIDE SEQUENCE [LARGE SCALE GENOMIC DNA]</scope>
    <source>
        <strain evidence="2 3">SC58</strain>
    </source>
</reference>
<dbReference type="AlphaFoldDB" id="A0A061J2B5"/>
<dbReference type="Proteomes" id="UP000031737">
    <property type="component" value="Unassembled WGS sequence"/>
</dbReference>
<keyword evidence="3" id="KW-1185">Reference proteome</keyword>
<feature type="compositionally biased region" description="Polar residues" evidence="1">
    <location>
        <begin position="152"/>
        <end position="163"/>
    </location>
</feature>
<evidence type="ECO:0000256" key="1">
    <source>
        <dbReference type="SAM" id="MobiDB-lite"/>
    </source>
</evidence>
<organism evidence="2 3">
    <name type="scientific">Trypanosoma rangeli SC58</name>
    <dbReference type="NCBI Taxonomy" id="429131"/>
    <lineage>
        <taxon>Eukaryota</taxon>
        <taxon>Discoba</taxon>
        <taxon>Euglenozoa</taxon>
        <taxon>Kinetoplastea</taxon>
        <taxon>Metakinetoplastina</taxon>
        <taxon>Trypanosomatida</taxon>
        <taxon>Trypanosomatidae</taxon>
        <taxon>Trypanosoma</taxon>
        <taxon>Herpetosoma</taxon>
    </lineage>
</organism>
<sequence>MIISERIPMTNGEVFALLRRRRDERNAKVQPPFGMQFVGGSNMPQLQQQRKPASTATNATAHSTIFFPPDPLVADAAFSGLHGSSSATSRANANTSALFSSPASSHLMVLLTEVRALRYLSRYATISGTNRVHALYGPTSVHTRRSRHFPVSGSNEQTRGSQQRNALNGYDAPLPHAEAGVGETAAANETQEHVLTQQVWRHRPGTVGHVRAVESLLGFWETNGREMERQSSTAVKAVLRAVRRRLSDSVRGNEDDSIAHNNSNYNNNIDKEHELQHPSVEQPRLLFAPPSLPLALFLAEQSPVSTGAITSTEHRQWTENDVIKLVMARPQDSLDVHRVTDDVEELVGQNEELLNFLEEELVKVFL</sequence>
<feature type="region of interest" description="Disordered" evidence="1">
    <location>
        <begin position="141"/>
        <end position="163"/>
    </location>
</feature>
<dbReference type="OrthoDB" id="267646at2759"/>
<accession>A0A061J2B5</accession>
<proteinExistence type="predicted"/>